<sequence>MPKKKRAGAGQKPIPKKKHSAAGKEIPMPKKKLKIGFFSLTCCEGCELAVLDLEERLLKALNYIEIADSRLLLEKPLSKKLDIAFVEGSVISKHDLDSLHSIRERSSFLVALGACATIAGIPGIRNSLPDYLQDKIKRNQIKPMKEKAFPISAFVKVDFLLQGCSINEEEFLTFLNRFLHGKTTRLEQIPVCFECKHRQNSCLLLKGIACLGPVTYAGCNALCPSENAQCIGCRGFTDDANFTALDSLFKEIGLSKEERHNLFTYFNQLPEELKEFAKENSGELPNQLKELAGENPKKKIDLEALK</sequence>
<dbReference type="SUPFAM" id="SSF56770">
    <property type="entry name" value="HydA/Nqo6-like"/>
    <property type="match status" value="1"/>
</dbReference>
<reference evidence="4" key="1">
    <citation type="submission" date="2021-01" db="EMBL/GenBank/DDBJ databases">
        <title>Active Sulfur Cycling in an Early Earth Analoge.</title>
        <authorList>
            <person name="Hahn C.R."/>
            <person name="Youssef N.H."/>
            <person name="Elshahed M."/>
        </authorList>
    </citation>
    <scope>NUCLEOTIDE SEQUENCE</scope>
    <source>
        <strain evidence="4">Zod_Metabat.1151</strain>
    </source>
</reference>
<dbReference type="Gene3D" id="3.40.50.700">
    <property type="entry name" value="NADH:ubiquinone oxidoreductase-like, 20kDa subunit"/>
    <property type="match status" value="1"/>
</dbReference>
<evidence type="ECO:0000259" key="3">
    <source>
        <dbReference type="Pfam" id="PF01058"/>
    </source>
</evidence>
<dbReference type="InterPro" id="IPR037024">
    <property type="entry name" value="NiFe_Hase_small_N_sf"/>
</dbReference>
<dbReference type="PANTHER" id="PTHR42845:SF2">
    <property type="entry name" value="F420-NON-REDUCING HYDROGENASE VHU SUBUNIT G"/>
    <property type="match status" value="1"/>
</dbReference>
<evidence type="ECO:0000256" key="1">
    <source>
        <dbReference type="ARBA" id="ARBA00023002"/>
    </source>
</evidence>
<keyword evidence="1" id="KW-0560">Oxidoreductase</keyword>
<dbReference type="InterPro" id="IPR051349">
    <property type="entry name" value="Hydrogenase_assoc-protein"/>
</dbReference>
<dbReference type="Proteomes" id="UP000809243">
    <property type="component" value="Unassembled WGS sequence"/>
</dbReference>
<protein>
    <recommendedName>
        <fullName evidence="3">NADH:ubiquinone oxidoreductase-like 20kDa subunit domain-containing protein</fullName>
    </recommendedName>
</protein>
<organism evidence="4 5">
    <name type="scientific">Candidatus Iainarchaeum sp</name>
    <dbReference type="NCBI Taxonomy" id="3101447"/>
    <lineage>
        <taxon>Archaea</taxon>
        <taxon>Candidatus Iainarchaeota</taxon>
        <taxon>Candidatus Iainarchaeia</taxon>
        <taxon>Candidatus Iainarchaeales</taxon>
        <taxon>Candidatus Iainarchaeaceae</taxon>
        <taxon>Candidatus Iainarchaeum</taxon>
    </lineage>
</organism>
<evidence type="ECO:0000313" key="4">
    <source>
        <dbReference type="EMBL" id="MBN2067608.1"/>
    </source>
</evidence>
<dbReference type="AlphaFoldDB" id="A0A939C6M5"/>
<dbReference type="GO" id="GO:0051536">
    <property type="term" value="F:iron-sulfur cluster binding"/>
    <property type="evidence" value="ECO:0007669"/>
    <property type="project" value="InterPro"/>
</dbReference>
<dbReference type="GO" id="GO:0016491">
    <property type="term" value="F:oxidoreductase activity"/>
    <property type="evidence" value="ECO:0007669"/>
    <property type="project" value="UniProtKB-KW"/>
</dbReference>
<proteinExistence type="predicted"/>
<dbReference type="Pfam" id="PF01058">
    <property type="entry name" value="Oxidored_q6"/>
    <property type="match status" value="1"/>
</dbReference>
<dbReference type="PANTHER" id="PTHR42845">
    <property type="entry name" value="COENZYME F420-REDUCING HYDROGENASE, GAMMA SUBUNIT"/>
    <property type="match status" value="1"/>
</dbReference>
<dbReference type="EMBL" id="JAFGDB010000066">
    <property type="protein sequence ID" value="MBN2067608.1"/>
    <property type="molecule type" value="Genomic_DNA"/>
</dbReference>
<accession>A0A939C6M5</accession>
<name>A0A939C6M5_9ARCH</name>
<evidence type="ECO:0000313" key="5">
    <source>
        <dbReference type="Proteomes" id="UP000809243"/>
    </source>
</evidence>
<gene>
    <name evidence="4" type="ORF">JW744_04025</name>
</gene>
<feature type="region of interest" description="Disordered" evidence="2">
    <location>
        <begin position="1"/>
        <end position="23"/>
    </location>
</feature>
<dbReference type="InterPro" id="IPR006137">
    <property type="entry name" value="NADH_UbQ_OxRdtase-like_20kDa"/>
</dbReference>
<comment type="caution">
    <text evidence="4">The sequence shown here is derived from an EMBL/GenBank/DDBJ whole genome shotgun (WGS) entry which is preliminary data.</text>
</comment>
<evidence type="ECO:0000256" key="2">
    <source>
        <dbReference type="SAM" id="MobiDB-lite"/>
    </source>
</evidence>
<feature type="domain" description="NADH:ubiquinone oxidoreductase-like 20kDa subunit" evidence="3">
    <location>
        <begin position="43"/>
        <end position="176"/>
    </location>
</feature>